<name>A0A4V6J1A2_RAOTE</name>
<dbReference type="AlphaFoldDB" id="A0A4V6J1A2"/>
<dbReference type="RefSeq" id="WP_143991897.1">
    <property type="nucleotide sequence ID" value="NZ_JBFPGJ010000002.1"/>
</dbReference>
<gene>
    <name evidence="1" type="ORF">NCTC9185_01128</name>
</gene>
<reference evidence="1 2" key="1">
    <citation type="submission" date="2019-04" db="EMBL/GenBank/DDBJ databases">
        <authorList>
            <consortium name="Pathogen Informatics"/>
        </authorList>
    </citation>
    <scope>NUCLEOTIDE SEQUENCE [LARGE SCALE GENOMIC DNA]</scope>
    <source>
        <strain evidence="1 2">NCTC9185</strain>
    </source>
</reference>
<dbReference type="EMBL" id="CABDVU010000001">
    <property type="protein sequence ID" value="VTN09244.1"/>
    <property type="molecule type" value="Genomic_DNA"/>
</dbReference>
<evidence type="ECO:0008006" key="3">
    <source>
        <dbReference type="Google" id="ProtNLM"/>
    </source>
</evidence>
<organism evidence="1 2">
    <name type="scientific">Raoultella terrigena</name>
    <name type="common">Klebsiella terrigena</name>
    <dbReference type="NCBI Taxonomy" id="577"/>
    <lineage>
        <taxon>Bacteria</taxon>
        <taxon>Pseudomonadati</taxon>
        <taxon>Pseudomonadota</taxon>
        <taxon>Gammaproteobacteria</taxon>
        <taxon>Enterobacterales</taxon>
        <taxon>Enterobacteriaceae</taxon>
        <taxon>Klebsiella/Raoultella group</taxon>
        <taxon>Raoultella</taxon>
    </lineage>
</organism>
<evidence type="ECO:0000313" key="2">
    <source>
        <dbReference type="Proteomes" id="UP000339249"/>
    </source>
</evidence>
<protein>
    <recommendedName>
        <fullName evidence="3">Tail spike TSP1/Gp66 N-terminal domain-containing protein</fullName>
    </recommendedName>
</protein>
<dbReference type="Proteomes" id="UP000339249">
    <property type="component" value="Unassembled WGS sequence"/>
</dbReference>
<accession>A0A4V6J1A2</accession>
<evidence type="ECO:0000313" key="1">
    <source>
        <dbReference type="EMBL" id="VTN09244.1"/>
    </source>
</evidence>
<proteinExistence type="predicted"/>
<sequence length="550" mass="59902">MQKNTGDNIFSTSEAMDEGNIKVEFHSDGVSLKKRDEYSAITQGGENYVSPLMFGGIGNSQSADNTQAVLAAVEEAVNIGVRLDLTGGPWRITETIDLTNVKSILTDWTGRFLVDSTNFRCKHSAKYVITFGNPDTEFSDSRCVSACVIGLFAVIADGRNAELNGVFIKGHLLAFDSIRITNFNGRGFYAGAVWDSIFGSISVELCGNVKNYAFAIAPYGDTSNCLHIGRIQCEQAYHKQIYINAIRSEIHTVHAERMYILTTDDGTTGLPSGLTYENSYFLLSNSAVYQCIMDATQSSDIGTVSTTPSVRLNLYASKIVSFSLVNCIVSSMYGNHSTVDNSVFYKLYNAAYPYKYTSCRFVSSAADGMLALGVGSVDNCEIDTFLPAYGTTSIVLAKTIINNDYNNSRTGVSGVLFDSCVFKKDVMQTGSTEANQPTKLRDCLILGRLSGFYQQRLIVEGGYIENVNLASRAYVTLDGVKGGFFGYTGDKAFVTRNCRFGNVSGWAAPTFGNYPVGERTQCLGVISVGDCVEYINTQDNGAVFKPLLYI</sequence>